<evidence type="ECO:0000259" key="2">
    <source>
        <dbReference type="Pfam" id="PF08241"/>
    </source>
</evidence>
<reference evidence="4" key="1">
    <citation type="journal article" date="2019" name="Int. J. Syst. Evol. Microbiol.">
        <title>The Global Catalogue of Microorganisms (GCM) 10K type strain sequencing project: providing services to taxonomists for standard genome sequencing and annotation.</title>
        <authorList>
            <consortium name="The Broad Institute Genomics Platform"/>
            <consortium name="The Broad Institute Genome Sequencing Center for Infectious Disease"/>
            <person name="Wu L."/>
            <person name="Ma J."/>
        </authorList>
    </citation>
    <scope>NUCLEOTIDE SEQUENCE [LARGE SCALE GENOMIC DNA]</scope>
    <source>
        <strain evidence="4">XZYJ18</strain>
    </source>
</reference>
<dbReference type="CDD" id="cd02440">
    <property type="entry name" value="AdoMet_MTases"/>
    <property type="match status" value="1"/>
</dbReference>
<gene>
    <name evidence="3" type="ORF">ACFO4E_18045</name>
</gene>
<proteinExistence type="predicted"/>
<organism evidence="3 4">
    <name type="scientific">Nocardiopsis mangrovi</name>
    <dbReference type="NCBI Taxonomy" id="1179818"/>
    <lineage>
        <taxon>Bacteria</taxon>
        <taxon>Bacillati</taxon>
        <taxon>Actinomycetota</taxon>
        <taxon>Actinomycetes</taxon>
        <taxon>Streptosporangiales</taxon>
        <taxon>Nocardiopsidaceae</taxon>
        <taxon>Nocardiopsis</taxon>
    </lineage>
</organism>
<accession>A0ABV9DY48</accession>
<comment type="caution">
    <text evidence="3">The sequence shown here is derived from an EMBL/GenBank/DDBJ whole genome shotgun (WGS) entry which is preliminary data.</text>
</comment>
<name>A0ABV9DY48_9ACTN</name>
<dbReference type="Gene3D" id="3.40.50.150">
    <property type="entry name" value="Vaccinia Virus protein VP39"/>
    <property type="match status" value="1"/>
</dbReference>
<dbReference type="InterPro" id="IPR050447">
    <property type="entry name" value="Erg6_SMT_methyltransf"/>
</dbReference>
<feature type="domain" description="Methyltransferase type 11" evidence="2">
    <location>
        <begin position="68"/>
        <end position="162"/>
    </location>
</feature>
<evidence type="ECO:0000313" key="4">
    <source>
        <dbReference type="Proteomes" id="UP001595923"/>
    </source>
</evidence>
<protein>
    <submittedName>
        <fullName evidence="3">Class I SAM-dependent methyltransferase</fullName>
        <ecNumber evidence="3">2.1.1.-</ecNumber>
    </submittedName>
</protein>
<dbReference type="SUPFAM" id="SSF53335">
    <property type="entry name" value="S-adenosyl-L-methionine-dependent methyltransferases"/>
    <property type="match status" value="1"/>
</dbReference>
<dbReference type="Proteomes" id="UP001595923">
    <property type="component" value="Unassembled WGS sequence"/>
</dbReference>
<dbReference type="GO" id="GO:0008168">
    <property type="term" value="F:methyltransferase activity"/>
    <property type="evidence" value="ECO:0007669"/>
    <property type="project" value="UniProtKB-KW"/>
</dbReference>
<evidence type="ECO:0000313" key="3">
    <source>
        <dbReference type="EMBL" id="MFC4563765.1"/>
    </source>
</evidence>
<dbReference type="PANTHER" id="PTHR44068:SF11">
    <property type="entry name" value="GERANYL DIPHOSPHATE 2-C-METHYLTRANSFERASE"/>
    <property type="match status" value="1"/>
</dbReference>
<sequence>MHDNSLQAVASVQADDVIARGGRAAEALKTAHAVAADDDYTTHDEQLSVLLAAEASICGASRILEVGGSCGSLLTTIAKGFGCHGEAVFTNGGYVKFAQEANTHHRNRLNIDFREASVMRLPYESESFTHVVSRDAMHNVPDTRRSHAEIHRVLKPGGVFAFTEFFQGDGEISESTRRNVYDRLGWNGGYSLDEYRAALERAGFEVVLVRSLNGRLARMFKENAQAARDRAEKTGNDAARTAMLGFAASCDAVRAAVDNGEFGWASFVTHRADTVAGATA</sequence>
<dbReference type="InterPro" id="IPR029063">
    <property type="entry name" value="SAM-dependent_MTases_sf"/>
</dbReference>
<keyword evidence="1 3" id="KW-0808">Transferase</keyword>
<evidence type="ECO:0000256" key="1">
    <source>
        <dbReference type="ARBA" id="ARBA00022679"/>
    </source>
</evidence>
<keyword evidence="4" id="KW-1185">Reference proteome</keyword>
<dbReference type="InterPro" id="IPR013216">
    <property type="entry name" value="Methyltransf_11"/>
</dbReference>
<dbReference type="EMBL" id="JBHSFQ010000018">
    <property type="protein sequence ID" value="MFC4563765.1"/>
    <property type="molecule type" value="Genomic_DNA"/>
</dbReference>
<dbReference type="RefSeq" id="WP_378576319.1">
    <property type="nucleotide sequence ID" value="NZ_JBHSFQ010000018.1"/>
</dbReference>
<dbReference type="PANTHER" id="PTHR44068">
    <property type="entry name" value="ZGC:194242"/>
    <property type="match status" value="1"/>
</dbReference>
<dbReference type="Pfam" id="PF08241">
    <property type="entry name" value="Methyltransf_11"/>
    <property type="match status" value="1"/>
</dbReference>
<dbReference type="GO" id="GO:0032259">
    <property type="term" value="P:methylation"/>
    <property type="evidence" value="ECO:0007669"/>
    <property type="project" value="UniProtKB-KW"/>
</dbReference>
<keyword evidence="3" id="KW-0489">Methyltransferase</keyword>
<dbReference type="EC" id="2.1.1.-" evidence="3"/>